<dbReference type="InterPro" id="IPR029039">
    <property type="entry name" value="Flavoprotein-like_sf"/>
</dbReference>
<reference evidence="3" key="1">
    <citation type="submission" date="2021-01" db="EMBL/GenBank/DDBJ databases">
        <title>Whole genome shotgun sequence of Sphaerisporangium rufum NBRC 109079.</title>
        <authorList>
            <person name="Komaki H."/>
            <person name="Tamura T."/>
        </authorList>
    </citation>
    <scope>NUCLEOTIDE SEQUENCE</scope>
    <source>
        <strain evidence="3">NBRC 109079</strain>
    </source>
</reference>
<accession>A0A919QZ41</accession>
<name>A0A919QZ41_9ACTN</name>
<evidence type="ECO:0000256" key="1">
    <source>
        <dbReference type="SAM" id="MobiDB-lite"/>
    </source>
</evidence>
<dbReference type="Proteomes" id="UP000655287">
    <property type="component" value="Unassembled WGS sequence"/>
</dbReference>
<dbReference type="GO" id="GO:0010181">
    <property type="term" value="F:FMN binding"/>
    <property type="evidence" value="ECO:0007669"/>
    <property type="project" value="InterPro"/>
</dbReference>
<proteinExistence type="predicted"/>
<evidence type="ECO:0000313" key="4">
    <source>
        <dbReference type="Proteomes" id="UP000655287"/>
    </source>
</evidence>
<dbReference type="Gene3D" id="3.40.50.360">
    <property type="match status" value="1"/>
</dbReference>
<sequence length="181" mass="19871">MARMLVTYGSRRGSTAEIAEWIAGTMRDRGLAVDLIPASQVVDVRGYDAVVIGGAIYNNRWHRDARRFARRHAATLRARSVWLFSSGPLDGSAAERDIPPVPGARRWLDRLEAEEHVTFGGRLARDARGFAAALLARSMSGDHRDRERITGWAGRICDQLAGPAGGSRPSPPGDRRWTAGR</sequence>
<evidence type="ECO:0000259" key="2">
    <source>
        <dbReference type="PROSITE" id="PS50902"/>
    </source>
</evidence>
<dbReference type="InterPro" id="IPR008254">
    <property type="entry name" value="Flavodoxin/NO_synth"/>
</dbReference>
<dbReference type="PROSITE" id="PS50902">
    <property type="entry name" value="FLAVODOXIN_LIKE"/>
    <property type="match status" value="1"/>
</dbReference>
<dbReference type="GO" id="GO:0006783">
    <property type="term" value="P:heme biosynthetic process"/>
    <property type="evidence" value="ECO:0007669"/>
    <property type="project" value="TreeGrafter"/>
</dbReference>
<comment type="caution">
    <text evidence="3">The sequence shown here is derived from an EMBL/GenBank/DDBJ whole genome shotgun (WGS) entry which is preliminary data.</text>
</comment>
<protein>
    <submittedName>
        <fullName evidence="3">Flavodoxin</fullName>
    </submittedName>
</protein>
<dbReference type="SUPFAM" id="SSF52218">
    <property type="entry name" value="Flavoproteins"/>
    <property type="match status" value="1"/>
</dbReference>
<dbReference type="AlphaFoldDB" id="A0A919QZ41"/>
<dbReference type="GO" id="GO:0070819">
    <property type="term" value="F:menaquinone-dependent protoporphyrinogen oxidase activity"/>
    <property type="evidence" value="ECO:0007669"/>
    <property type="project" value="TreeGrafter"/>
</dbReference>
<dbReference type="PANTHER" id="PTHR38030:SF2">
    <property type="entry name" value="PROTOPORPHYRINOGEN IX DEHYDROGENASE [QUINONE]"/>
    <property type="match status" value="1"/>
</dbReference>
<dbReference type="Pfam" id="PF12724">
    <property type="entry name" value="Flavodoxin_5"/>
    <property type="match status" value="1"/>
</dbReference>
<organism evidence="3 4">
    <name type="scientific">Sphaerisporangium rufum</name>
    <dbReference type="NCBI Taxonomy" id="1381558"/>
    <lineage>
        <taxon>Bacteria</taxon>
        <taxon>Bacillati</taxon>
        <taxon>Actinomycetota</taxon>
        <taxon>Actinomycetes</taxon>
        <taxon>Streptosporangiales</taxon>
        <taxon>Streptosporangiaceae</taxon>
        <taxon>Sphaerisporangium</taxon>
    </lineage>
</organism>
<keyword evidence="4" id="KW-1185">Reference proteome</keyword>
<dbReference type="InterPro" id="IPR026816">
    <property type="entry name" value="Flavodoxin_dom"/>
</dbReference>
<feature type="domain" description="Flavodoxin-like" evidence="2">
    <location>
        <begin position="4"/>
        <end position="157"/>
    </location>
</feature>
<evidence type="ECO:0000313" key="3">
    <source>
        <dbReference type="EMBL" id="GII76714.1"/>
    </source>
</evidence>
<dbReference type="PANTHER" id="PTHR38030">
    <property type="entry name" value="PROTOPORPHYRINOGEN IX DEHYDROGENASE [MENAQUINONE]"/>
    <property type="match status" value="1"/>
</dbReference>
<gene>
    <name evidence="3" type="primary">hemG</name>
    <name evidence="3" type="ORF">Sru01_16960</name>
</gene>
<dbReference type="InterPro" id="IPR052200">
    <property type="entry name" value="Protoporphyrinogen_IX_DH"/>
</dbReference>
<dbReference type="RefSeq" id="WP_203983342.1">
    <property type="nucleotide sequence ID" value="NZ_BOOU01000025.1"/>
</dbReference>
<dbReference type="EMBL" id="BOOU01000025">
    <property type="protein sequence ID" value="GII76714.1"/>
    <property type="molecule type" value="Genomic_DNA"/>
</dbReference>
<feature type="region of interest" description="Disordered" evidence="1">
    <location>
        <begin position="160"/>
        <end position="181"/>
    </location>
</feature>